<keyword evidence="1" id="KW-1133">Transmembrane helix</keyword>
<keyword evidence="3" id="KW-1185">Reference proteome</keyword>
<keyword evidence="1" id="KW-0472">Membrane</keyword>
<comment type="caution">
    <text evidence="2">The sequence shown here is derived from an EMBL/GenBank/DDBJ whole genome shotgun (WGS) entry which is preliminary data.</text>
</comment>
<keyword evidence="1" id="KW-0812">Transmembrane</keyword>
<evidence type="ECO:0000256" key="1">
    <source>
        <dbReference type="SAM" id="Phobius"/>
    </source>
</evidence>
<dbReference type="AlphaFoldDB" id="A0A315ZU06"/>
<gene>
    <name evidence="2" type="ORF">BXY45_12944</name>
</gene>
<evidence type="ECO:0000313" key="2">
    <source>
        <dbReference type="EMBL" id="PWJ48663.1"/>
    </source>
</evidence>
<proteinExistence type="predicted"/>
<protein>
    <submittedName>
        <fullName evidence="2">Uncharacterized protein</fullName>
    </submittedName>
</protein>
<feature type="transmembrane region" description="Helical" evidence="1">
    <location>
        <begin position="39"/>
        <end position="57"/>
    </location>
</feature>
<dbReference type="Proteomes" id="UP000245469">
    <property type="component" value="Unassembled WGS sequence"/>
</dbReference>
<dbReference type="RefSeq" id="WP_109776017.1">
    <property type="nucleotide sequence ID" value="NZ_QGDQ01000029.1"/>
</dbReference>
<name>A0A315ZU06_9ACTN</name>
<sequence length="101" mass="10028">MPGTRHLTLLVAVLVGLALVALAVQCLVLLLSTAPVAHGAWRVGVSAVVVTGVWFLLNGPLEGPTVLVFSSNHGLTVGDLAGVPPLLLGGVVAALALPAPA</sequence>
<evidence type="ECO:0000313" key="3">
    <source>
        <dbReference type="Proteomes" id="UP000245469"/>
    </source>
</evidence>
<accession>A0A315ZU06</accession>
<dbReference type="EMBL" id="QGDQ01000029">
    <property type="protein sequence ID" value="PWJ48663.1"/>
    <property type="molecule type" value="Genomic_DNA"/>
</dbReference>
<reference evidence="2 3" key="1">
    <citation type="submission" date="2018-03" db="EMBL/GenBank/DDBJ databases">
        <title>Genomic Encyclopedia of Archaeal and Bacterial Type Strains, Phase II (KMG-II): from individual species to whole genera.</title>
        <authorList>
            <person name="Goeker M."/>
        </authorList>
    </citation>
    <scope>NUCLEOTIDE SEQUENCE [LARGE SCALE GENOMIC DNA]</scope>
    <source>
        <strain evidence="2 3">DSM 44889</strain>
    </source>
</reference>
<organism evidence="2 3">
    <name type="scientific">Quadrisphaera granulorum</name>
    <dbReference type="NCBI Taxonomy" id="317664"/>
    <lineage>
        <taxon>Bacteria</taxon>
        <taxon>Bacillati</taxon>
        <taxon>Actinomycetota</taxon>
        <taxon>Actinomycetes</taxon>
        <taxon>Kineosporiales</taxon>
        <taxon>Kineosporiaceae</taxon>
        <taxon>Quadrisphaera</taxon>
    </lineage>
</organism>